<dbReference type="InterPro" id="IPR003782">
    <property type="entry name" value="SCO1/SenC"/>
</dbReference>
<dbReference type="AlphaFoldDB" id="A0A2U2BA18"/>
<dbReference type="GO" id="GO:0046872">
    <property type="term" value="F:metal ion binding"/>
    <property type="evidence" value="ECO:0007669"/>
    <property type="project" value="UniProtKB-KW"/>
</dbReference>
<keyword evidence="4" id="KW-1133">Transmembrane helix</keyword>
<dbReference type="CDD" id="cd02968">
    <property type="entry name" value="SCO"/>
    <property type="match status" value="1"/>
</dbReference>
<dbReference type="EMBL" id="QEWP01000005">
    <property type="protein sequence ID" value="PWD99883.1"/>
    <property type="molecule type" value="Genomic_DNA"/>
</dbReference>
<dbReference type="InterPro" id="IPR036249">
    <property type="entry name" value="Thioredoxin-like_sf"/>
</dbReference>
<dbReference type="PANTHER" id="PTHR12151">
    <property type="entry name" value="ELECTRON TRANSPORT PROTIN SCO1/SENC FAMILY MEMBER"/>
    <property type="match status" value="1"/>
</dbReference>
<dbReference type="SUPFAM" id="SSF52833">
    <property type="entry name" value="Thioredoxin-like"/>
    <property type="match status" value="1"/>
</dbReference>
<evidence type="ECO:0000256" key="5">
    <source>
        <dbReference type="SAM" id="SignalP"/>
    </source>
</evidence>
<evidence type="ECO:0000313" key="7">
    <source>
        <dbReference type="Proteomes" id="UP000244956"/>
    </source>
</evidence>
<feature type="binding site" evidence="2">
    <location>
        <position position="72"/>
    </location>
    <ligand>
        <name>Cu cation</name>
        <dbReference type="ChEBI" id="CHEBI:23378"/>
    </ligand>
</feature>
<dbReference type="Pfam" id="PF02630">
    <property type="entry name" value="SCO1-SenC"/>
    <property type="match status" value="1"/>
</dbReference>
<reference evidence="6 7" key="1">
    <citation type="submission" date="2018-05" db="EMBL/GenBank/DDBJ databases">
        <title>Marinilabilia rubrum sp. nov., isolated from saltern sediment.</title>
        <authorList>
            <person name="Zhang R."/>
        </authorList>
    </citation>
    <scope>NUCLEOTIDE SEQUENCE [LARGE SCALE GENOMIC DNA]</scope>
    <source>
        <strain evidence="6 7">WTE16</strain>
    </source>
</reference>
<keyword evidence="4" id="KW-0812">Transmembrane</keyword>
<organism evidence="6 7">
    <name type="scientific">Marinilabilia rubra</name>
    <dbReference type="NCBI Taxonomy" id="2162893"/>
    <lineage>
        <taxon>Bacteria</taxon>
        <taxon>Pseudomonadati</taxon>
        <taxon>Bacteroidota</taxon>
        <taxon>Bacteroidia</taxon>
        <taxon>Marinilabiliales</taxon>
        <taxon>Marinilabiliaceae</taxon>
        <taxon>Marinilabilia</taxon>
    </lineage>
</organism>
<proteinExistence type="inferred from homology"/>
<dbReference type="RefSeq" id="WP_109263984.1">
    <property type="nucleotide sequence ID" value="NZ_QEWP01000005.1"/>
</dbReference>
<keyword evidence="2" id="KW-0479">Metal-binding</keyword>
<keyword evidence="3" id="KW-1015">Disulfide bond</keyword>
<dbReference type="PANTHER" id="PTHR12151:SF8">
    <property type="entry name" value="THIOREDOXIN DOMAIN-CONTAINING PROTEIN"/>
    <property type="match status" value="1"/>
</dbReference>
<keyword evidence="7" id="KW-1185">Reference proteome</keyword>
<feature type="chain" id="PRO_5015488517" evidence="5">
    <location>
        <begin position="20"/>
        <end position="258"/>
    </location>
</feature>
<accession>A0A2U2BA18</accession>
<dbReference type="OrthoDB" id="9811998at2"/>
<keyword evidence="4" id="KW-0472">Membrane</keyword>
<dbReference type="Gene3D" id="3.40.30.10">
    <property type="entry name" value="Glutaredoxin"/>
    <property type="match status" value="1"/>
</dbReference>
<feature type="transmembrane region" description="Helical" evidence="4">
    <location>
        <begin position="230"/>
        <end position="248"/>
    </location>
</feature>
<sequence>MKQILIIFFLAFFNFNAFSQAPNPEDIEVGIVEHLGDTIPLDLKFMNEANDTVTLGSIIDKPTVLSFVYFDCPGLCSPLLSGVSDVVEKMDMKLGEEYQVVTISFNTKDTPEKAKTKKKNFVQNISKDNREAWVYLTGEQENILTITEAVGFKYKPQGLDFAHPSAIILVSPEGKITRYLYGINFLPFDLKMAVIEAQDGIARPTINKILEYCFAYDPASKGYSLQITRIVGGLILGIILIALTILLIKGKRRTAKQS</sequence>
<feature type="binding site" evidence="2">
    <location>
        <position position="76"/>
    </location>
    <ligand>
        <name>Cu cation</name>
        <dbReference type="ChEBI" id="CHEBI:23378"/>
    </ligand>
</feature>
<feature type="signal peptide" evidence="5">
    <location>
        <begin position="1"/>
        <end position="19"/>
    </location>
</feature>
<comment type="caution">
    <text evidence="6">The sequence shown here is derived from an EMBL/GenBank/DDBJ whole genome shotgun (WGS) entry which is preliminary data.</text>
</comment>
<name>A0A2U2BA18_9BACT</name>
<evidence type="ECO:0000313" key="6">
    <source>
        <dbReference type="EMBL" id="PWD99883.1"/>
    </source>
</evidence>
<evidence type="ECO:0000256" key="4">
    <source>
        <dbReference type="SAM" id="Phobius"/>
    </source>
</evidence>
<gene>
    <name evidence="6" type="ORF">DDZ16_08310</name>
</gene>
<feature type="disulfide bond" description="Redox-active" evidence="3">
    <location>
        <begin position="72"/>
        <end position="76"/>
    </location>
</feature>
<keyword evidence="5" id="KW-0732">Signal</keyword>
<evidence type="ECO:0000256" key="3">
    <source>
        <dbReference type="PIRSR" id="PIRSR603782-2"/>
    </source>
</evidence>
<keyword evidence="2" id="KW-0186">Copper</keyword>
<protein>
    <submittedName>
        <fullName evidence="6">SCO family protein</fullName>
    </submittedName>
</protein>
<dbReference type="Proteomes" id="UP000244956">
    <property type="component" value="Unassembled WGS sequence"/>
</dbReference>
<comment type="similarity">
    <text evidence="1">Belongs to the SCO1/2 family.</text>
</comment>
<feature type="binding site" evidence="2">
    <location>
        <position position="163"/>
    </location>
    <ligand>
        <name>Cu cation</name>
        <dbReference type="ChEBI" id="CHEBI:23378"/>
    </ligand>
</feature>
<evidence type="ECO:0000256" key="2">
    <source>
        <dbReference type="PIRSR" id="PIRSR603782-1"/>
    </source>
</evidence>
<evidence type="ECO:0000256" key="1">
    <source>
        <dbReference type="ARBA" id="ARBA00010996"/>
    </source>
</evidence>